<feature type="transmembrane region" description="Helical" evidence="8">
    <location>
        <begin position="247"/>
        <end position="265"/>
    </location>
</feature>
<feature type="transmembrane region" description="Helical" evidence="8">
    <location>
        <begin position="378"/>
        <end position="401"/>
    </location>
</feature>
<feature type="transmembrane region" description="Helical" evidence="8">
    <location>
        <begin position="525"/>
        <end position="547"/>
    </location>
</feature>
<keyword evidence="4" id="KW-0997">Cell inner membrane</keyword>
<feature type="transmembrane region" description="Helical" evidence="8">
    <location>
        <begin position="298"/>
        <end position="322"/>
    </location>
</feature>
<keyword evidence="6 8" id="KW-1133">Transmembrane helix</keyword>
<dbReference type="AlphaFoldDB" id="A0ABD5QC54"/>
<feature type="transmembrane region" description="Helical" evidence="8">
    <location>
        <begin position="342"/>
        <end position="366"/>
    </location>
</feature>
<feature type="transmembrane region" description="Helical" evidence="8">
    <location>
        <begin position="101"/>
        <end position="126"/>
    </location>
</feature>
<dbReference type="PANTHER" id="PTHR43357:SF3">
    <property type="entry name" value="FE(3+)-TRANSPORT SYSTEM PERMEASE PROTEIN FBPB 2"/>
    <property type="match status" value="1"/>
</dbReference>
<dbReference type="Gene3D" id="1.10.3720.10">
    <property type="entry name" value="MetI-like"/>
    <property type="match status" value="2"/>
</dbReference>
<feature type="transmembrane region" description="Helical" evidence="8">
    <location>
        <begin position="199"/>
        <end position="218"/>
    </location>
</feature>
<evidence type="ECO:0000256" key="1">
    <source>
        <dbReference type="ARBA" id="ARBA00004429"/>
    </source>
</evidence>
<evidence type="ECO:0000256" key="5">
    <source>
        <dbReference type="ARBA" id="ARBA00022692"/>
    </source>
</evidence>
<dbReference type="InterPro" id="IPR035906">
    <property type="entry name" value="MetI-like_sf"/>
</dbReference>
<feature type="domain" description="ABC transmembrane type-1" evidence="9">
    <location>
        <begin position="340"/>
        <end position="546"/>
    </location>
</feature>
<comment type="caution">
    <text evidence="10">The sequence shown here is derived from an EMBL/GenBank/DDBJ whole genome shotgun (WGS) entry which is preliminary data.</text>
</comment>
<dbReference type="GO" id="GO:0005886">
    <property type="term" value="C:plasma membrane"/>
    <property type="evidence" value="ECO:0007669"/>
    <property type="project" value="UniProtKB-SubCell"/>
</dbReference>
<evidence type="ECO:0000256" key="3">
    <source>
        <dbReference type="ARBA" id="ARBA00022475"/>
    </source>
</evidence>
<dbReference type="PANTHER" id="PTHR43357">
    <property type="entry name" value="INNER MEMBRANE ABC TRANSPORTER PERMEASE PROTEIN YDCV"/>
    <property type="match status" value="1"/>
</dbReference>
<dbReference type="CDD" id="cd06261">
    <property type="entry name" value="TM_PBP2"/>
    <property type="match status" value="2"/>
</dbReference>
<dbReference type="PROSITE" id="PS50928">
    <property type="entry name" value="ABC_TM1"/>
    <property type="match status" value="2"/>
</dbReference>
<evidence type="ECO:0000256" key="2">
    <source>
        <dbReference type="ARBA" id="ARBA00022448"/>
    </source>
</evidence>
<organism evidence="10 11">
    <name type="scientific">Saliphagus infecundisoli</name>
    <dbReference type="NCBI Taxonomy" id="1849069"/>
    <lineage>
        <taxon>Archaea</taxon>
        <taxon>Methanobacteriati</taxon>
        <taxon>Methanobacteriota</taxon>
        <taxon>Stenosarchaea group</taxon>
        <taxon>Halobacteria</taxon>
        <taxon>Halobacteriales</taxon>
        <taxon>Natrialbaceae</taxon>
        <taxon>Saliphagus</taxon>
    </lineage>
</organism>
<feature type="domain" description="ABC transmembrane type-1" evidence="9">
    <location>
        <begin position="66"/>
        <end position="266"/>
    </location>
</feature>
<protein>
    <submittedName>
        <fullName evidence="10">ABC transporter permease</fullName>
    </submittedName>
</protein>
<evidence type="ECO:0000256" key="4">
    <source>
        <dbReference type="ARBA" id="ARBA00022519"/>
    </source>
</evidence>
<name>A0ABD5QC54_9EURY</name>
<sequence>MSVADRLAEPFDRGGKGSHPIGLTLLSGAIAAAVLSPLVWIAMRVLQVDTEYARSILVRPTTVEILLTSLALVAAVTGASILLGVPLAFLTVRTDLPFRRFWTIAVALPLVIPSYIGAFTFVMAFGPSGELADALAPLGIGSIPSIYGFWGTTLVLTLYTYPYVFITTRASLLSFDQGLVEAARTLGTSRREAFRRVTLPQLLPGITSGALLVALYALSDFGTPSLMRLDVFTRVIYVEYNAFGRETAALLSVQLLAITAVILAIESRIGDSNRGAYVGTSPKESETTVSLGRWTAPALGFCALVVCLCLVLPIGILLQWLVRSPEGATRIASGFRLEFVLNSVQVSLAAALVCAVAAVPVAYLAARHRSRLAELFDRATYVGYAMPGIVLGLALVFFGVWYDASAGGISETLLGSNVAPGLYQTLPLLIFAYVVRFLPQAVGATRSSVRRVDRSLTEAARTLGRTRSAAFRRITLPLIAPGVIGGSALVFLTTMKELPATLLLHPTGFETLVTYIWGLRESADYGAVAVPALALIVVSALSMVVILSQEDNA</sequence>
<accession>A0ABD5QC54</accession>
<feature type="transmembrane region" description="Helical" evidence="8">
    <location>
        <begin position="474"/>
        <end position="495"/>
    </location>
</feature>
<feature type="transmembrane region" description="Helical" evidence="8">
    <location>
        <begin position="146"/>
        <end position="166"/>
    </location>
</feature>
<evidence type="ECO:0000259" key="9">
    <source>
        <dbReference type="PROSITE" id="PS50928"/>
    </source>
</evidence>
<keyword evidence="5 8" id="KW-0812">Transmembrane</keyword>
<comment type="similarity">
    <text evidence="8">Belongs to the binding-protein-dependent transport system permease family.</text>
</comment>
<proteinExistence type="inferred from homology"/>
<evidence type="ECO:0000313" key="11">
    <source>
        <dbReference type="Proteomes" id="UP001595925"/>
    </source>
</evidence>
<evidence type="ECO:0000313" key="10">
    <source>
        <dbReference type="EMBL" id="MFC4987184.1"/>
    </source>
</evidence>
<dbReference type="Proteomes" id="UP001595925">
    <property type="component" value="Unassembled WGS sequence"/>
</dbReference>
<keyword evidence="11" id="KW-1185">Reference proteome</keyword>
<gene>
    <name evidence="10" type="ORF">ACFPFO_05270</name>
</gene>
<evidence type="ECO:0000256" key="7">
    <source>
        <dbReference type="ARBA" id="ARBA00023136"/>
    </source>
</evidence>
<keyword evidence="3" id="KW-1003">Cell membrane</keyword>
<feature type="transmembrane region" description="Helical" evidence="8">
    <location>
        <begin position="63"/>
        <end position="89"/>
    </location>
</feature>
<dbReference type="EMBL" id="JBHSJG010000018">
    <property type="protein sequence ID" value="MFC4987184.1"/>
    <property type="molecule type" value="Genomic_DNA"/>
</dbReference>
<keyword evidence="2 8" id="KW-0813">Transport</keyword>
<dbReference type="Pfam" id="PF00528">
    <property type="entry name" value="BPD_transp_1"/>
    <property type="match status" value="2"/>
</dbReference>
<evidence type="ECO:0000256" key="8">
    <source>
        <dbReference type="RuleBase" id="RU363032"/>
    </source>
</evidence>
<feature type="transmembrane region" description="Helical" evidence="8">
    <location>
        <begin position="421"/>
        <end position="438"/>
    </location>
</feature>
<comment type="subcellular location">
    <subcellularLocation>
        <location evidence="1">Cell inner membrane</location>
        <topology evidence="1">Multi-pass membrane protein</topology>
    </subcellularLocation>
    <subcellularLocation>
        <location evidence="8">Cell membrane</location>
        <topology evidence="8">Multi-pass membrane protein</topology>
    </subcellularLocation>
</comment>
<keyword evidence="7 8" id="KW-0472">Membrane</keyword>
<reference evidence="10 11" key="1">
    <citation type="journal article" date="2019" name="Int. J. Syst. Evol. Microbiol.">
        <title>The Global Catalogue of Microorganisms (GCM) 10K type strain sequencing project: providing services to taxonomists for standard genome sequencing and annotation.</title>
        <authorList>
            <consortium name="The Broad Institute Genomics Platform"/>
            <consortium name="The Broad Institute Genome Sequencing Center for Infectious Disease"/>
            <person name="Wu L."/>
            <person name="Ma J."/>
        </authorList>
    </citation>
    <scope>NUCLEOTIDE SEQUENCE [LARGE SCALE GENOMIC DNA]</scope>
    <source>
        <strain evidence="10 11">CGMCC 1.15824</strain>
    </source>
</reference>
<feature type="transmembrane region" description="Helical" evidence="8">
    <location>
        <begin position="21"/>
        <end position="43"/>
    </location>
</feature>
<dbReference type="SUPFAM" id="SSF161098">
    <property type="entry name" value="MetI-like"/>
    <property type="match status" value="2"/>
</dbReference>
<dbReference type="InterPro" id="IPR000515">
    <property type="entry name" value="MetI-like"/>
</dbReference>
<evidence type="ECO:0000256" key="6">
    <source>
        <dbReference type="ARBA" id="ARBA00022989"/>
    </source>
</evidence>
<dbReference type="RefSeq" id="WP_224828519.1">
    <property type="nucleotide sequence ID" value="NZ_JAIVEF010000007.1"/>
</dbReference>